<comment type="caution">
    <text evidence="3">The sequence shown here is derived from an EMBL/GenBank/DDBJ whole genome shotgun (WGS) entry which is preliminary data.</text>
</comment>
<keyword evidence="1" id="KW-0732">Signal</keyword>
<organism evidence="3 4">
    <name type="scientific">Rhodococcus wratislaviensis</name>
    <name type="common">Tsukamurella wratislaviensis</name>
    <dbReference type="NCBI Taxonomy" id="44752"/>
    <lineage>
        <taxon>Bacteria</taxon>
        <taxon>Bacillati</taxon>
        <taxon>Actinomycetota</taxon>
        <taxon>Actinomycetes</taxon>
        <taxon>Mycobacteriales</taxon>
        <taxon>Nocardiaceae</taxon>
        <taxon>Rhodococcus</taxon>
    </lineage>
</organism>
<dbReference type="Proteomes" id="UP000287519">
    <property type="component" value="Unassembled WGS sequence"/>
</dbReference>
<evidence type="ECO:0000256" key="1">
    <source>
        <dbReference type="SAM" id="SignalP"/>
    </source>
</evidence>
<dbReference type="InterPro" id="IPR038378">
    <property type="entry name" value="MHB_sf"/>
</dbReference>
<dbReference type="Pfam" id="PF16525">
    <property type="entry name" value="MHB"/>
    <property type="match status" value="1"/>
</dbReference>
<feature type="chain" id="PRO_5018995934" description="Haemophore haem-binding domain-containing protein" evidence="1">
    <location>
        <begin position="28"/>
        <end position="119"/>
    </location>
</feature>
<dbReference type="GO" id="GO:0020037">
    <property type="term" value="F:heme binding"/>
    <property type="evidence" value="ECO:0007669"/>
    <property type="project" value="InterPro"/>
</dbReference>
<proteinExistence type="predicted"/>
<accession>A0A402CBE1</accession>
<dbReference type="RefSeq" id="WP_192581911.1">
    <property type="nucleotide sequence ID" value="NZ_BHYM01000038.1"/>
</dbReference>
<evidence type="ECO:0000313" key="4">
    <source>
        <dbReference type="Proteomes" id="UP000287519"/>
    </source>
</evidence>
<gene>
    <name evidence="3" type="ORF">Rhow_004551</name>
</gene>
<dbReference type="AlphaFoldDB" id="A0A402CBE1"/>
<evidence type="ECO:0000313" key="3">
    <source>
        <dbReference type="EMBL" id="GCE40908.1"/>
    </source>
</evidence>
<sequence length="119" mass="12239">MSRVIRAAIVAVGVSVAGGLSVSAAQAAPSSHLDKGPAPAAVCTAGQIAAARADSAPKVSAYLQAHPDVDQELTALRAEPKGQRKTDAKAYFTAHPDVAAALKDARSAEHALRQQCRMR</sequence>
<dbReference type="EMBL" id="BHYM01000038">
    <property type="protein sequence ID" value="GCE40908.1"/>
    <property type="molecule type" value="Genomic_DNA"/>
</dbReference>
<dbReference type="Gene3D" id="1.20.20.20">
    <property type="entry name" value="Haemophore, haem-binding domain"/>
    <property type="match status" value="1"/>
</dbReference>
<evidence type="ECO:0000259" key="2">
    <source>
        <dbReference type="Pfam" id="PF16525"/>
    </source>
</evidence>
<name>A0A402CBE1_RHOWR</name>
<feature type="signal peptide" evidence="1">
    <location>
        <begin position="1"/>
        <end position="27"/>
    </location>
</feature>
<dbReference type="InterPro" id="IPR032407">
    <property type="entry name" value="MHB"/>
</dbReference>
<reference evidence="3 4" key="1">
    <citation type="submission" date="2018-11" db="EMBL/GenBank/DDBJ databases">
        <title>Microbial catabolism of amino acid.</title>
        <authorList>
            <person name="Hibi M."/>
            <person name="Ogawa J."/>
        </authorList>
    </citation>
    <scope>NUCLEOTIDE SEQUENCE [LARGE SCALE GENOMIC DNA]</scope>
    <source>
        <strain evidence="3 4">C31-06</strain>
    </source>
</reference>
<dbReference type="NCBIfam" id="TIGR04529">
    <property type="entry name" value="MTB_hemophore"/>
    <property type="match status" value="1"/>
</dbReference>
<feature type="domain" description="Haemophore haem-binding" evidence="2">
    <location>
        <begin position="43"/>
        <end position="117"/>
    </location>
</feature>
<protein>
    <recommendedName>
        <fullName evidence="2">Haemophore haem-binding domain-containing protein</fullName>
    </recommendedName>
</protein>
<keyword evidence="4" id="KW-1185">Reference proteome</keyword>